<sequence>MATSFGSPSADTTSRIVEAGQDPRQHCLLFGLPIVLFNQQLPGYVGAEGFGDLRVTLLKTSTRPLHAMKVELVAAAFEDAHFQIQSPYRHLSPGDEVLLQDDVTFASGTWQVQLHVGHGLSVAQHSAGGSEFVELNGSATGDAFFIQRFAHIDIPPQCLRGGDLVRFMHCRAGAFLYGNGGSQDLLQVRLCHQPADETGGVHSVQSLWQVQHVDILNGNEVTVTSVCCVRHGIQTCSLTPHRSSRCQFTLATESFLSGRLLRHDRPLFLKHVVTGGWVGLPPGASDPTTTFLESSTGSSVDKTNAFRLQIIQPSEATESLFLLSLLPQLQRVNDELHHILHQTVVNTHNLRSSTLWIVHILDELARFCIDNRDDDRGTPIAARQNVLVEMNCISLVVGLLQHGEPSSPISSWDDELHGSIRAICQHSYKLLVHLVRLNPKTSVVCAAHIGTFGRQVGFDLHAEALVQELLCSSESLVTSICDNVVTLFVTLLRERGRRAEYVDYLTKLCQFKTTGIPAKQVALCGHLFPTVPSSPPCRILLEVRCIKPNVLHVCHPDTNEWLSIADLIATDKALARYFLTTIRMLSSMSWSRNYIAIHAVEQHFPRDA</sequence>
<dbReference type="InterPro" id="IPR036300">
    <property type="entry name" value="MIR_dom_sf"/>
</dbReference>
<dbReference type="PANTHER" id="PTHR13715">
    <property type="entry name" value="RYANODINE RECEPTOR AND IP3 RECEPTOR"/>
    <property type="match status" value="1"/>
</dbReference>
<dbReference type="Gene3D" id="1.25.10.30">
    <property type="entry name" value="IP3 receptor type 1 binding core, RIH domain"/>
    <property type="match status" value="1"/>
</dbReference>
<dbReference type="SUPFAM" id="SSF82109">
    <property type="entry name" value="MIR domain"/>
    <property type="match status" value="1"/>
</dbReference>
<dbReference type="AlphaFoldDB" id="A0A3R6ZPF8"/>
<dbReference type="SUPFAM" id="SSF100909">
    <property type="entry name" value="IP3 receptor type 1 binding core, domain 2"/>
    <property type="match status" value="1"/>
</dbReference>
<dbReference type="InterPro" id="IPR000699">
    <property type="entry name" value="RIH_dom"/>
</dbReference>
<feature type="non-terminal residue" evidence="2">
    <location>
        <position position="608"/>
    </location>
</feature>
<dbReference type="Gene3D" id="2.80.10.50">
    <property type="match status" value="2"/>
</dbReference>
<dbReference type="EMBL" id="QUTB01004873">
    <property type="protein sequence ID" value="RHY59174.1"/>
    <property type="molecule type" value="Genomic_DNA"/>
</dbReference>
<accession>A0A3R6ZPF8</accession>
<comment type="caution">
    <text evidence="2">The sequence shown here is derived from an EMBL/GenBank/DDBJ whole genome shotgun (WGS) entry which is preliminary data.</text>
</comment>
<organism evidence="2 3">
    <name type="scientific">Aphanomyces astaci</name>
    <name type="common">Crayfish plague agent</name>
    <dbReference type="NCBI Taxonomy" id="112090"/>
    <lineage>
        <taxon>Eukaryota</taxon>
        <taxon>Sar</taxon>
        <taxon>Stramenopiles</taxon>
        <taxon>Oomycota</taxon>
        <taxon>Saprolegniomycetes</taxon>
        <taxon>Saprolegniales</taxon>
        <taxon>Verrucalvaceae</taxon>
        <taxon>Aphanomyces</taxon>
    </lineage>
</organism>
<feature type="domain" description="RIH" evidence="1">
    <location>
        <begin position="377"/>
        <end position="529"/>
    </location>
</feature>
<gene>
    <name evidence="2" type="ORF">DYB34_011688</name>
</gene>
<dbReference type="GO" id="GO:0005262">
    <property type="term" value="F:calcium channel activity"/>
    <property type="evidence" value="ECO:0007669"/>
    <property type="project" value="InterPro"/>
</dbReference>
<evidence type="ECO:0000313" key="2">
    <source>
        <dbReference type="EMBL" id="RHY59174.1"/>
    </source>
</evidence>
<protein>
    <recommendedName>
        <fullName evidence="1">RIH domain-containing protein</fullName>
    </recommendedName>
</protein>
<dbReference type="Proteomes" id="UP000283543">
    <property type="component" value="Unassembled WGS sequence"/>
</dbReference>
<dbReference type="InterPro" id="IPR035910">
    <property type="entry name" value="RyR/IP3R_RIH_dom_sf"/>
</dbReference>
<name>A0A3R6ZPF8_APHAT</name>
<proteinExistence type="predicted"/>
<evidence type="ECO:0000259" key="1">
    <source>
        <dbReference type="Pfam" id="PF01365"/>
    </source>
</evidence>
<dbReference type="PANTHER" id="PTHR13715:SF99">
    <property type="entry name" value="INOSITOL 1,4,5-TRISPHOSPHATE RECEPTOR-LIKE PROTEIN A"/>
    <property type="match status" value="1"/>
</dbReference>
<dbReference type="GO" id="GO:0016020">
    <property type="term" value="C:membrane"/>
    <property type="evidence" value="ECO:0007669"/>
    <property type="project" value="InterPro"/>
</dbReference>
<evidence type="ECO:0000313" key="3">
    <source>
        <dbReference type="Proteomes" id="UP000283543"/>
    </source>
</evidence>
<reference evidence="2 3" key="1">
    <citation type="submission" date="2018-08" db="EMBL/GenBank/DDBJ databases">
        <title>Aphanomyces genome sequencing and annotation.</title>
        <authorList>
            <person name="Minardi D."/>
            <person name="Oidtmann B."/>
            <person name="Van Der Giezen M."/>
            <person name="Studholme D.J."/>
        </authorList>
    </citation>
    <scope>NUCLEOTIDE SEQUENCE [LARGE SCALE GENOMIC DNA]</scope>
    <source>
        <strain evidence="2 3">Si</strain>
    </source>
</reference>
<dbReference type="InterPro" id="IPR015925">
    <property type="entry name" value="Ryanodine_IP3_receptor"/>
</dbReference>
<dbReference type="VEuPathDB" id="FungiDB:H257_04824"/>
<dbReference type="Pfam" id="PF01365">
    <property type="entry name" value="RYDR_ITPR"/>
    <property type="match status" value="1"/>
</dbReference>